<keyword evidence="14" id="KW-1185">Reference proteome</keyword>
<dbReference type="InterPro" id="IPR012301">
    <property type="entry name" value="Malic_N_dom"/>
</dbReference>
<dbReference type="SMART" id="SM00919">
    <property type="entry name" value="Malic_M"/>
    <property type="match status" value="1"/>
</dbReference>
<accession>A0A429XAT2</accession>
<dbReference type="OrthoDB" id="9805787at2"/>
<dbReference type="InterPro" id="IPR015884">
    <property type="entry name" value="Malic_enzyme_CS"/>
</dbReference>
<feature type="domain" description="Malic enzyme N-terminal" evidence="10">
    <location>
        <begin position="15"/>
        <end position="148"/>
    </location>
</feature>
<feature type="binding site" evidence="6">
    <location>
        <position position="286"/>
    </location>
    <ligand>
        <name>(S)-malate</name>
        <dbReference type="ChEBI" id="CHEBI:15589"/>
    </ligand>
</feature>
<dbReference type="GO" id="GO:0004470">
    <property type="term" value="F:malic enzyme activity"/>
    <property type="evidence" value="ECO:0007669"/>
    <property type="project" value="InterPro"/>
</dbReference>
<dbReference type="AlphaFoldDB" id="A0A429XAT2"/>
<evidence type="ECO:0000256" key="3">
    <source>
        <dbReference type="ARBA" id="ARBA00022723"/>
    </source>
</evidence>
<dbReference type="FunFam" id="3.40.50.720:FF:000095">
    <property type="entry name" value="NADP-dependent malic enzyme"/>
    <property type="match status" value="1"/>
</dbReference>
<evidence type="ECO:0000259" key="9">
    <source>
        <dbReference type="SMART" id="SM00919"/>
    </source>
</evidence>
<dbReference type="InterPro" id="IPR051674">
    <property type="entry name" value="Malate_Decarboxylase"/>
</dbReference>
<protein>
    <submittedName>
        <fullName evidence="11 12">NAD-dependent malic enzyme</fullName>
    </submittedName>
</protein>
<sequence>MSLRDEALHIHKLHKGKLESKSKIEVKNGKDLSLAYSPGVAEPCKEIYENPGTVYEYTMKGNMVAVVSDGTAVLGLGNIGPEAALPVMEGKAVLFKSFAGVDAFPICLDTTNVDDIVQTVKLLEPTFGGVNLEDIAAPNCFEIENRLKKELSIPVFHDDQHGTAIVTVAGLVNALKITGRRMSEIKVVANGAGAAGIAIIKLLHSYGVRDIIMCDSRGAIYEGREEGMNEVKTEVAKFTNRDRLDGDLSYVIQDADVFIGVSVAGALTEEMVASMKKDPIIFAMANPDPEIMPEVAKAAGAKVVGTGRSDFPNQVNNVLAFPGLFRGALDVQATKINERMKQAAVEAIASLVSEDELSPDFVIPGPFDPRVAPYVAAAVAKAAMESGVARIKVDPEKVKEKTMQLAVIGKDK</sequence>
<name>A0A429XAT2_SIMTE</name>
<evidence type="ECO:0000313" key="13">
    <source>
        <dbReference type="Proteomes" id="UP000287296"/>
    </source>
</evidence>
<evidence type="ECO:0000256" key="7">
    <source>
        <dbReference type="PIRSR" id="PIRSR000106-3"/>
    </source>
</evidence>
<dbReference type="CDD" id="cd05311">
    <property type="entry name" value="NAD_bind_2_malic_enz"/>
    <property type="match status" value="1"/>
</dbReference>
<feature type="domain" description="Malic enzyme NAD-binding" evidence="9">
    <location>
        <begin position="160"/>
        <end position="384"/>
    </location>
</feature>
<dbReference type="EMBL" id="QYTW02000004">
    <property type="protein sequence ID" value="RST60471.1"/>
    <property type="molecule type" value="Genomic_DNA"/>
</dbReference>
<dbReference type="GO" id="GO:0046872">
    <property type="term" value="F:metal ion binding"/>
    <property type="evidence" value="ECO:0007669"/>
    <property type="project" value="UniProtKB-KW"/>
</dbReference>
<dbReference type="PIRSF" id="PIRSF000106">
    <property type="entry name" value="ME"/>
    <property type="match status" value="1"/>
</dbReference>
<dbReference type="SUPFAM" id="SSF51735">
    <property type="entry name" value="NAD(P)-binding Rossmann-fold domains"/>
    <property type="match status" value="1"/>
</dbReference>
<dbReference type="InterPro" id="IPR001891">
    <property type="entry name" value="Malic_OxRdtase"/>
</dbReference>
<evidence type="ECO:0000256" key="2">
    <source>
        <dbReference type="ARBA" id="ARBA00008785"/>
    </source>
</evidence>
<dbReference type="InterPro" id="IPR012302">
    <property type="entry name" value="Malic_NAD-bd"/>
</dbReference>
<feature type="binding site" evidence="6">
    <location>
        <position position="316"/>
    </location>
    <ligand>
        <name>(S)-malate</name>
        <dbReference type="ChEBI" id="CHEBI:15589"/>
    </ligand>
</feature>
<feature type="binding site" evidence="7">
    <location>
        <position position="134"/>
    </location>
    <ligand>
        <name>a divalent metal cation</name>
        <dbReference type="ChEBI" id="CHEBI:60240"/>
    </ligand>
</feature>
<comment type="cofactor">
    <cofactor evidence="1">
        <name>Mn(2+)</name>
        <dbReference type="ChEBI" id="CHEBI:29035"/>
    </cofactor>
</comment>
<dbReference type="InterPro" id="IPR046346">
    <property type="entry name" value="Aminoacid_DH-like_N_sf"/>
</dbReference>
<reference evidence="12 13" key="1">
    <citation type="submission" date="2018-12" db="EMBL/GenBank/DDBJ databases">
        <authorList>
            <person name="Sun L."/>
            <person name="Chen Z."/>
        </authorList>
    </citation>
    <scope>NUCLEOTIDE SEQUENCE [LARGE SCALE GENOMIC DNA]</scope>
    <source>
        <strain evidence="12 13">LMG 29736</strain>
    </source>
</reference>
<dbReference type="GO" id="GO:0051287">
    <property type="term" value="F:NAD binding"/>
    <property type="evidence" value="ECO:0007669"/>
    <property type="project" value="InterPro"/>
</dbReference>
<dbReference type="Proteomes" id="UP000680670">
    <property type="component" value="Unassembled WGS sequence"/>
</dbReference>
<evidence type="ECO:0000313" key="12">
    <source>
        <dbReference type="EMBL" id="RST60471.1"/>
    </source>
</evidence>
<dbReference type="Gene3D" id="3.40.50.10380">
    <property type="entry name" value="Malic enzyme, N-terminal domain"/>
    <property type="match status" value="1"/>
</dbReference>
<dbReference type="RefSeq" id="WP_120115443.1">
    <property type="nucleotide sequence ID" value="NZ_BORI01000009.1"/>
</dbReference>
<evidence type="ECO:0000259" key="10">
    <source>
        <dbReference type="SMART" id="SM01274"/>
    </source>
</evidence>
<evidence type="ECO:0000256" key="8">
    <source>
        <dbReference type="RuleBase" id="RU003427"/>
    </source>
</evidence>
<evidence type="ECO:0000256" key="1">
    <source>
        <dbReference type="ARBA" id="ARBA00001936"/>
    </source>
</evidence>
<dbReference type="PROSITE" id="PS00331">
    <property type="entry name" value="MALIC_ENZYMES"/>
    <property type="match status" value="1"/>
</dbReference>
<dbReference type="PANTHER" id="PTHR43237:SF4">
    <property type="entry name" value="NADP-DEPENDENT MALIC ENZYME"/>
    <property type="match status" value="1"/>
</dbReference>
<evidence type="ECO:0000313" key="11">
    <source>
        <dbReference type="EMBL" id="GIN98584.1"/>
    </source>
</evidence>
<dbReference type="Proteomes" id="UP000287296">
    <property type="component" value="Unassembled WGS sequence"/>
</dbReference>
<keyword evidence="4" id="KW-0560">Oxidoreductase</keyword>
<dbReference type="InterPro" id="IPR037062">
    <property type="entry name" value="Malic_N_dom_sf"/>
</dbReference>
<evidence type="ECO:0000256" key="4">
    <source>
        <dbReference type="ARBA" id="ARBA00023002"/>
    </source>
</evidence>
<comment type="caution">
    <text evidence="12">The sequence shown here is derived from an EMBL/GenBank/DDBJ whole genome shotgun (WGS) entry which is preliminary data.</text>
</comment>
<feature type="active site" description="Proton acceptor" evidence="5">
    <location>
        <position position="91"/>
    </location>
</feature>
<dbReference type="Pfam" id="PF03949">
    <property type="entry name" value="Malic_M"/>
    <property type="match status" value="1"/>
</dbReference>
<feature type="binding site" evidence="7">
    <location>
        <position position="159"/>
    </location>
    <ligand>
        <name>a divalent metal cation</name>
        <dbReference type="ChEBI" id="CHEBI:60240"/>
    </ligand>
</feature>
<dbReference type="FunFam" id="3.40.50.10380:FF:000003">
    <property type="entry name" value="NADP-dependent malic enzyme"/>
    <property type="match status" value="1"/>
</dbReference>
<evidence type="ECO:0000256" key="5">
    <source>
        <dbReference type="PIRSR" id="PIRSR000106-1"/>
    </source>
</evidence>
<gene>
    <name evidence="11" type="primary">ytsJ</name>
    <name evidence="12" type="ORF">D5F11_006440</name>
    <name evidence="11" type="ORF">J6TS1_44540</name>
</gene>
<comment type="cofactor">
    <cofactor evidence="7">
        <name>Mg(2+)</name>
        <dbReference type="ChEBI" id="CHEBI:18420"/>
    </cofactor>
    <cofactor evidence="7">
        <name>Mn(2+)</name>
        <dbReference type="ChEBI" id="CHEBI:29035"/>
    </cofactor>
    <text evidence="7">Divalent metal cations. Prefers magnesium or manganese.</text>
</comment>
<dbReference type="Gene3D" id="3.40.50.720">
    <property type="entry name" value="NAD(P)-binding Rossmann-like Domain"/>
    <property type="match status" value="1"/>
</dbReference>
<dbReference type="SMART" id="SM01274">
    <property type="entry name" value="malic"/>
    <property type="match status" value="1"/>
</dbReference>
<feature type="active site" description="Proton donor" evidence="5">
    <location>
        <position position="36"/>
    </location>
</feature>
<evidence type="ECO:0000313" key="14">
    <source>
        <dbReference type="Proteomes" id="UP000680670"/>
    </source>
</evidence>
<feature type="binding site" evidence="7">
    <location>
        <position position="133"/>
    </location>
    <ligand>
        <name>a divalent metal cation</name>
        <dbReference type="ChEBI" id="CHEBI:60240"/>
    </ligand>
</feature>
<dbReference type="EMBL" id="BORJ01000015">
    <property type="protein sequence ID" value="GIN98584.1"/>
    <property type="molecule type" value="Genomic_DNA"/>
</dbReference>
<dbReference type="Pfam" id="PF00390">
    <property type="entry name" value="malic"/>
    <property type="match status" value="1"/>
</dbReference>
<dbReference type="InterPro" id="IPR045213">
    <property type="entry name" value="Malic_NAD-bd_bact_type"/>
</dbReference>
<organism evidence="12 13">
    <name type="scientific">Siminovitchia terrae</name>
    <name type="common">Bacillus terrae</name>
    <dbReference type="NCBI Taxonomy" id="1914933"/>
    <lineage>
        <taxon>Bacteria</taxon>
        <taxon>Bacillati</taxon>
        <taxon>Bacillota</taxon>
        <taxon>Bacilli</taxon>
        <taxon>Bacillales</taxon>
        <taxon>Bacillaceae</taxon>
        <taxon>Siminovitchia</taxon>
    </lineage>
</organism>
<proteinExistence type="inferred from homology"/>
<evidence type="ECO:0000256" key="6">
    <source>
        <dbReference type="PIRSR" id="PIRSR000106-2"/>
    </source>
</evidence>
<dbReference type="InterPro" id="IPR036291">
    <property type="entry name" value="NAD(P)-bd_dom_sf"/>
</dbReference>
<dbReference type="SUPFAM" id="SSF53223">
    <property type="entry name" value="Aminoacid dehydrogenase-like, N-terminal domain"/>
    <property type="match status" value="1"/>
</dbReference>
<reference evidence="11 14" key="2">
    <citation type="submission" date="2021-03" db="EMBL/GenBank/DDBJ databases">
        <title>Antimicrobial resistance genes in bacteria isolated from Japanese honey, and their potential for conferring macrolide and lincosamide resistance in the American foulbrood pathogen Paenibacillus larvae.</title>
        <authorList>
            <person name="Okamoto M."/>
            <person name="Kumagai M."/>
            <person name="Kanamori H."/>
            <person name="Takamatsu D."/>
        </authorList>
    </citation>
    <scope>NUCLEOTIDE SEQUENCE [LARGE SCALE GENOMIC DNA]</scope>
    <source>
        <strain evidence="11 14">J6TS1</strain>
    </source>
</reference>
<comment type="similarity">
    <text evidence="2 8">Belongs to the malic enzymes family.</text>
</comment>
<dbReference type="PANTHER" id="PTHR43237">
    <property type="entry name" value="NADP-DEPENDENT MALIC ENZYME"/>
    <property type="match status" value="1"/>
</dbReference>
<dbReference type="GO" id="GO:0016616">
    <property type="term" value="F:oxidoreductase activity, acting on the CH-OH group of donors, NAD or NADP as acceptor"/>
    <property type="evidence" value="ECO:0007669"/>
    <property type="project" value="InterPro"/>
</dbReference>
<keyword evidence="3 7" id="KW-0479">Metal-binding</keyword>
<dbReference type="PRINTS" id="PR00072">
    <property type="entry name" value="MALOXRDTASE"/>
</dbReference>